<evidence type="ECO:0000256" key="1">
    <source>
        <dbReference type="SAM" id="MobiDB-lite"/>
    </source>
</evidence>
<evidence type="ECO:0000313" key="2">
    <source>
        <dbReference type="EMBL" id="GAA5072525.1"/>
    </source>
</evidence>
<gene>
    <name evidence="2" type="ORF">GCM10023209_17420</name>
</gene>
<feature type="region of interest" description="Disordered" evidence="1">
    <location>
        <begin position="1"/>
        <end position="35"/>
    </location>
</feature>
<organism evidence="2 3">
    <name type="scientific">[Roseibacterium] beibuensis</name>
    <dbReference type="NCBI Taxonomy" id="1193142"/>
    <lineage>
        <taxon>Bacteria</taxon>
        <taxon>Pseudomonadati</taxon>
        <taxon>Pseudomonadota</taxon>
        <taxon>Alphaproteobacteria</taxon>
        <taxon>Rhodobacterales</taxon>
        <taxon>Roseobacteraceae</taxon>
        <taxon>Roseicyclus</taxon>
    </lineage>
</organism>
<sequence length="84" mass="8595">MQVAAMVDPAQGADIGNQSGEHGQASKPNDVGPDLAPVRGVLQGCGLGPQACRIGALRRPQGIVPLSAKVYHPLKGPWGLLHAP</sequence>
<dbReference type="Proteomes" id="UP001499910">
    <property type="component" value="Unassembled WGS sequence"/>
</dbReference>
<keyword evidence="3" id="KW-1185">Reference proteome</keyword>
<proteinExistence type="predicted"/>
<name>A0ABP9L753_9RHOB</name>
<accession>A0ABP9L753</accession>
<dbReference type="EMBL" id="BAABHW010000002">
    <property type="protein sequence ID" value="GAA5072525.1"/>
    <property type="molecule type" value="Genomic_DNA"/>
</dbReference>
<protein>
    <submittedName>
        <fullName evidence="2">Uncharacterized protein</fullName>
    </submittedName>
</protein>
<comment type="caution">
    <text evidence="2">The sequence shown here is derived from an EMBL/GenBank/DDBJ whole genome shotgun (WGS) entry which is preliminary data.</text>
</comment>
<reference evidence="3" key="1">
    <citation type="journal article" date="2019" name="Int. J. Syst. Evol. Microbiol.">
        <title>The Global Catalogue of Microorganisms (GCM) 10K type strain sequencing project: providing services to taxonomists for standard genome sequencing and annotation.</title>
        <authorList>
            <consortium name="The Broad Institute Genomics Platform"/>
            <consortium name="The Broad Institute Genome Sequencing Center for Infectious Disease"/>
            <person name="Wu L."/>
            <person name="Ma J."/>
        </authorList>
    </citation>
    <scope>NUCLEOTIDE SEQUENCE [LARGE SCALE GENOMIC DNA]</scope>
    <source>
        <strain evidence="3">JCM 18015</strain>
    </source>
</reference>
<evidence type="ECO:0000313" key="3">
    <source>
        <dbReference type="Proteomes" id="UP001499910"/>
    </source>
</evidence>